<evidence type="ECO:0000313" key="10">
    <source>
        <dbReference type="Proteomes" id="UP000007383"/>
    </source>
</evidence>
<keyword evidence="10" id="KW-1185">Reference proteome</keyword>
<evidence type="ECO:0000256" key="2">
    <source>
        <dbReference type="ARBA" id="ARBA00008959"/>
    </source>
</evidence>
<dbReference type="EMBL" id="CP003282">
    <property type="protein sequence ID" value="AFG37226.1"/>
    <property type="molecule type" value="Genomic_DNA"/>
</dbReference>
<dbReference type="InterPro" id="IPR051314">
    <property type="entry name" value="AAA_ATPase_RarA/MGS1/WRNIP1"/>
</dbReference>
<dbReference type="PANTHER" id="PTHR13779">
    <property type="entry name" value="WERNER HELICASE-INTERACTING PROTEIN 1 FAMILY MEMBER"/>
    <property type="match status" value="1"/>
</dbReference>
<feature type="region of interest" description="Disordered" evidence="7">
    <location>
        <begin position="1"/>
        <end position="23"/>
    </location>
</feature>
<dbReference type="eggNOG" id="COG2256">
    <property type="taxonomic scope" value="Bacteria"/>
</dbReference>
<sequence>MSPSEPSLFSSPSGHAPLPDRMRPRNLNEFIGQDHILAEGRLLRRAIQADRLSSVIFSGPPGTGKTTLARVIANTTKRAFTSLNAVLGGVAEVRAAIQQAKEVRSMYDRSTILFVDEVHRWNKSQQDALLPWVENGTVIFIGATTENPYFAVNSALVSRSRIFQLQPLNTAQLHQVARQALSDPQRGYGTYRVTIDDEALDHLVHVADGDARTLLGALELAVETTPDHFPPEAGEAIHVTLQVAEESIQRKAVLYDREGDYHYDTISAFIKSVRGSDPDAALYWMSRMVYAGEDPRYILRRMLILACEDVGLADPHALSIVNAASQAFERVGMPEGQYFLTHAVLYLSTAPKSNSSLGYFDALKAVEHEAQFDVPNHLKDPSRDKHCFGHGQGYSYPHAYREHWVAQEYLPSGLKGKIFYQPGREGYEGSIYTSVHRRREIQLSLHTSRSFPEILTYSPKNDGREAWIQRVLRSGAAHLHQLRDTIWAELSPQRHHRILVLGSHTPILAGEAVRSCPEGGVAVLPRTGTEQEFLQHMAAELPEVDRPLILAAPAGSSDAVNDPADDVTGLLPEQLPFACDRIAALNLLIEQKDKAAASARLRELCAPDARLVLAELYPAAGSTLSGLLLEHHSDVPEAVLAGLQAAEQEVYRDPDDPRTDWTPESLESLMRASGWTSVEVQQHRVSEPRVLSAEVIAGWLGLHQPSRFSTALQRHLDPGQLKTLRELLQSTLTDTPITWHMNFVFLAAQS</sequence>
<dbReference type="NCBIfam" id="NF009883">
    <property type="entry name" value="PRK13341.1-4"/>
    <property type="match status" value="1"/>
</dbReference>
<evidence type="ECO:0000313" key="9">
    <source>
        <dbReference type="EMBL" id="AFG37226.1"/>
    </source>
</evidence>
<dbReference type="PANTHER" id="PTHR13779:SF7">
    <property type="entry name" value="ATPASE WRNIP1"/>
    <property type="match status" value="1"/>
</dbReference>
<dbReference type="SUPFAM" id="SSF53335">
    <property type="entry name" value="S-adenosyl-L-methionine-dependent methyltransferases"/>
    <property type="match status" value="1"/>
</dbReference>
<dbReference type="KEGG" id="sfc:Spiaf_1147"/>
<comment type="similarity">
    <text evidence="2">Belongs to the AAA ATPase family. RarA/MGS1/WRNIP1 subfamily.</text>
</comment>
<reference evidence="10" key="1">
    <citation type="journal article" date="2013" name="Stand. Genomic Sci.">
        <title>Complete genome sequence of the halophilic bacterium Spirochaeta africana type strain (Z-7692(T)) from the alkaline Lake Magadi in the East African Rift.</title>
        <authorList>
            <person name="Liolos K."/>
            <person name="Abt B."/>
            <person name="Scheuner C."/>
            <person name="Teshima H."/>
            <person name="Held B."/>
            <person name="Lapidus A."/>
            <person name="Nolan M."/>
            <person name="Lucas S."/>
            <person name="Deshpande S."/>
            <person name="Cheng J.F."/>
            <person name="Tapia R."/>
            <person name="Goodwin L.A."/>
            <person name="Pitluck S."/>
            <person name="Pagani I."/>
            <person name="Ivanova N."/>
            <person name="Mavromatis K."/>
            <person name="Mikhailova N."/>
            <person name="Huntemann M."/>
            <person name="Pati A."/>
            <person name="Chen A."/>
            <person name="Palaniappan K."/>
            <person name="Land M."/>
            <person name="Rohde M."/>
            <person name="Tindall B.J."/>
            <person name="Detter J.C."/>
            <person name="Goker M."/>
            <person name="Bristow J."/>
            <person name="Eisen J.A."/>
            <person name="Markowitz V."/>
            <person name="Hugenholtz P."/>
            <person name="Woyke T."/>
            <person name="Klenk H.P."/>
            <person name="Kyrpides N.C."/>
        </authorList>
    </citation>
    <scope>NUCLEOTIDE SEQUENCE</scope>
    <source>
        <strain evidence="10">ATCC 700263 / DSM 8902 / Z-7692</strain>
    </source>
</reference>
<dbReference type="Gene3D" id="3.40.50.300">
    <property type="entry name" value="P-loop containing nucleotide triphosphate hydrolases"/>
    <property type="match status" value="1"/>
</dbReference>
<proteinExistence type="inferred from homology"/>
<evidence type="ECO:0000256" key="1">
    <source>
        <dbReference type="ARBA" id="ARBA00002393"/>
    </source>
</evidence>
<dbReference type="STRING" id="889378.Spiaf_1147"/>
<evidence type="ECO:0000259" key="8">
    <source>
        <dbReference type="SMART" id="SM00382"/>
    </source>
</evidence>
<protein>
    <recommendedName>
        <fullName evidence="3">Replication-associated recombination protein A</fullName>
    </recommendedName>
</protein>
<feature type="compositionally biased region" description="Low complexity" evidence="7">
    <location>
        <begin position="1"/>
        <end position="13"/>
    </location>
</feature>
<dbReference type="GO" id="GO:0016887">
    <property type="term" value="F:ATP hydrolysis activity"/>
    <property type="evidence" value="ECO:0007669"/>
    <property type="project" value="InterPro"/>
</dbReference>
<comment type="function">
    <text evidence="1">DNA-dependent ATPase that plays important roles in cellular responses to stalled DNA replication processes.</text>
</comment>
<dbReference type="CDD" id="cd00009">
    <property type="entry name" value="AAA"/>
    <property type="match status" value="1"/>
</dbReference>
<dbReference type="GO" id="GO:0008047">
    <property type="term" value="F:enzyme activator activity"/>
    <property type="evidence" value="ECO:0007669"/>
    <property type="project" value="TreeGrafter"/>
</dbReference>
<dbReference type="Pfam" id="PF16193">
    <property type="entry name" value="AAA_assoc_2"/>
    <property type="match status" value="1"/>
</dbReference>
<dbReference type="GO" id="GO:0006261">
    <property type="term" value="P:DNA-templated DNA replication"/>
    <property type="evidence" value="ECO:0007669"/>
    <property type="project" value="TreeGrafter"/>
</dbReference>
<dbReference type="Pfam" id="PF00004">
    <property type="entry name" value="AAA"/>
    <property type="match status" value="1"/>
</dbReference>
<dbReference type="Gene3D" id="1.20.272.10">
    <property type="match status" value="1"/>
</dbReference>
<dbReference type="AlphaFoldDB" id="H9UI83"/>
<dbReference type="GO" id="GO:0000731">
    <property type="term" value="P:DNA synthesis involved in DNA repair"/>
    <property type="evidence" value="ECO:0007669"/>
    <property type="project" value="TreeGrafter"/>
</dbReference>
<evidence type="ECO:0000256" key="7">
    <source>
        <dbReference type="SAM" id="MobiDB-lite"/>
    </source>
</evidence>
<dbReference type="SMART" id="SM00382">
    <property type="entry name" value="AAA"/>
    <property type="match status" value="1"/>
</dbReference>
<dbReference type="OrthoDB" id="9778364at2"/>
<dbReference type="NCBIfam" id="NF009881">
    <property type="entry name" value="PRK13341.1-2"/>
    <property type="match status" value="1"/>
</dbReference>
<organism evidence="9 10">
    <name type="scientific">Spirochaeta africana (strain ATCC 700263 / DSM 8902 / Z-7692)</name>
    <dbReference type="NCBI Taxonomy" id="889378"/>
    <lineage>
        <taxon>Bacteria</taxon>
        <taxon>Pseudomonadati</taxon>
        <taxon>Spirochaetota</taxon>
        <taxon>Spirochaetia</taxon>
        <taxon>Spirochaetales</taxon>
        <taxon>Spirochaetaceae</taxon>
        <taxon>Spirochaeta</taxon>
    </lineage>
</organism>
<dbReference type="Gene3D" id="1.10.3710.10">
    <property type="entry name" value="DNA polymerase III clamp loader subunits, C-terminal domain"/>
    <property type="match status" value="1"/>
</dbReference>
<dbReference type="Pfam" id="PF12002">
    <property type="entry name" value="MgsA_C"/>
    <property type="match status" value="1"/>
</dbReference>
<dbReference type="Proteomes" id="UP000007383">
    <property type="component" value="Chromosome"/>
</dbReference>
<name>H9UI83_SPIAZ</name>
<accession>H9UI83</accession>
<dbReference type="SUPFAM" id="SSF48019">
    <property type="entry name" value="post-AAA+ oligomerization domain-like"/>
    <property type="match status" value="1"/>
</dbReference>
<dbReference type="Gene3D" id="1.10.8.60">
    <property type="match status" value="1"/>
</dbReference>
<dbReference type="CDD" id="cd18139">
    <property type="entry name" value="HLD_clamp_RarA"/>
    <property type="match status" value="1"/>
</dbReference>
<dbReference type="InterPro" id="IPR003593">
    <property type="entry name" value="AAA+_ATPase"/>
</dbReference>
<dbReference type="RefSeq" id="WP_014455215.1">
    <property type="nucleotide sequence ID" value="NC_017098.1"/>
</dbReference>
<dbReference type="GO" id="GO:0003677">
    <property type="term" value="F:DNA binding"/>
    <property type="evidence" value="ECO:0007669"/>
    <property type="project" value="InterPro"/>
</dbReference>
<evidence type="ECO:0000256" key="4">
    <source>
        <dbReference type="ARBA" id="ARBA00022705"/>
    </source>
</evidence>
<evidence type="ECO:0000256" key="5">
    <source>
        <dbReference type="ARBA" id="ARBA00022741"/>
    </source>
</evidence>
<dbReference type="InterPro" id="IPR032423">
    <property type="entry name" value="AAA_assoc_2"/>
</dbReference>
<keyword evidence="6" id="KW-0067">ATP-binding</keyword>
<dbReference type="FunFam" id="1.20.272.10:FF:000001">
    <property type="entry name" value="Putative AAA family ATPase"/>
    <property type="match status" value="1"/>
</dbReference>
<dbReference type="InterPro" id="IPR008921">
    <property type="entry name" value="DNA_pol3_clamp-load_cplx_C"/>
</dbReference>
<dbReference type="PATRIC" id="fig|889378.3.peg.1146"/>
<keyword evidence="5" id="KW-0547">Nucleotide-binding</keyword>
<dbReference type="InterPro" id="IPR029063">
    <property type="entry name" value="SAM-dependent_MTases_sf"/>
</dbReference>
<dbReference type="Gene3D" id="3.40.50.150">
    <property type="entry name" value="Vaccinia Virus protein VP39"/>
    <property type="match status" value="1"/>
</dbReference>
<dbReference type="InterPro" id="IPR027417">
    <property type="entry name" value="P-loop_NTPase"/>
</dbReference>
<dbReference type="SUPFAM" id="SSF52540">
    <property type="entry name" value="P-loop containing nucleoside triphosphate hydrolases"/>
    <property type="match status" value="1"/>
</dbReference>
<dbReference type="FunFam" id="3.40.50.300:FF:000137">
    <property type="entry name" value="Replication-associated recombination protein A"/>
    <property type="match status" value="1"/>
</dbReference>
<dbReference type="GO" id="GO:0017116">
    <property type="term" value="F:single-stranded DNA helicase activity"/>
    <property type="evidence" value="ECO:0007669"/>
    <property type="project" value="TreeGrafter"/>
</dbReference>
<gene>
    <name evidence="9" type="ordered locus">Spiaf_1147</name>
</gene>
<dbReference type="GO" id="GO:0005524">
    <property type="term" value="F:ATP binding"/>
    <property type="evidence" value="ECO:0007669"/>
    <property type="project" value="UniProtKB-KW"/>
</dbReference>
<dbReference type="InterPro" id="IPR021886">
    <property type="entry name" value="MgsA_C"/>
</dbReference>
<evidence type="ECO:0000256" key="3">
    <source>
        <dbReference type="ARBA" id="ARBA00020776"/>
    </source>
</evidence>
<keyword evidence="4" id="KW-0235">DNA replication</keyword>
<evidence type="ECO:0000256" key="6">
    <source>
        <dbReference type="ARBA" id="ARBA00022840"/>
    </source>
</evidence>
<dbReference type="InterPro" id="IPR003959">
    <property type="entry name" value="ATPase_AAA_core"/>
</dbReference>
<dbReference type="HOGENOM" id="CLU_018046_0_2_12"/>
<feature type="domain" description="AAA+ ATPase" evidence="8">
    <location>
        <begin position="51"/>
        <end position="168"/>
    </location>
</feature>